<evidence type="ECO:0000313" key="3">
    <source>
        <dbReference type="Proteomes" id="UP000030377"/>
    </source>
</evidence>
<organism evidence="2 3">
    <name type="scientific">Bradyrhizobium japonicum</name>
    <dbReference type="NCBI Taxonomy" id="375"/>
    <lineage>
        <taxon>Bacteria</taxon>
        <taxon>Pseudomonadati</taxon>
        <taxon>Pseudomonadota</taxon>
        <taxon>Alphaproteobacteria</taxon>
        <taxon>Hyphomicrobiales</taxon>
        <taxon>Nitrobacteraceae</taxon>
        <taxon>Bradyrhizobium</taxon>
    </lineage>
</organism>
<protein>
    <submittedName>
        <fullName evidence="2">Uncharacterized protein</fullName>
    </submittedName>
</protein>
<accession>A0A0A3XHR0</accession>
<evidence type="ECO:0000313" key="2">
    <source>
        <dbReference type="EMBL" id="KGT72711.1"/>
    </source>
</evidence>
<name>A0A0A3XHR0_BRAJP</name>
<keyword evidence="1" id="KW-0812">Transmembrane</keyword>
<gene>
    <name evidence="2" type="ORF">MA20_48650</name>
</gene>
<dbReference type="Proteomes" id="UP000030377">
    <property type="component" value="Unassembled WGS sequence"/>
</dbReference>
<proteinExistence type="predicted"/>
<keyword evidence="1" id="KW-0472">Membrane</keyword>
<dbReference type="AlphaFoldDB" id="A0A0A3XHR0"/>
<sequence length="93" mass="11344">MLQVWKVLEEVGIQLFFIYLYIWLYIIGKFLDFQVNALLFQFRLNELEDFRLRHRSCPDFQGNLFLLAASSSCRRRRRFFFLAAACRQREGKR</sequence>
<keyword evidence="1" id="KW-1133">Transmembrane helix</keyword>
<dbReference type="EMBL" id="JRPN01000226">
    <property type="protein sequence ID" value="KGT72711.1"/>
    <property type="molecule type" value="Genomic_DNA"/>
</dbReference>
<comment type="caution">
    <text evidence="2">The sequence shown here is derived from an EMBL/GenBank/DDBJ whole genome shotgun (WGS) entry which is preliminary data.</text>
</comment>
<reference evidence="2 3" key="1">
    <citation type="submission" date="2014-09" db="EMBL/GenBank/DDBJ databases">
        <title>Draft genome of Bradyrhizobium japonicum Is-34.</title>
        <authorList>
            <person name="Tsurumaru H."/>
            <person name="Yamakawa T."/>
            <person name="Hashimoto S."/>
            <person name="Okizaki K."/>
            <person name="Kanesaki Y."/>
            <person name="Yoshikawa H."/>
            <person name="Yajima S."/>
        </authorList>
    </citation>
    <scope>NUCLEOTIDE SEQUENCE [LARGE SCALE GENOMIC DNA]</scope>
    <source>
        <strain evidence="2 3">Is-34</strain>
    </source>
</reference>
<feature type="transmembrane region" description="Helical" evidence="1">
    <location>
        <begin position="12"/>
        <end position="31"/>
    </location>
</feature>
<evidence type="ECO:0000256" key="1">
    <source>
        <dbReference type="SAM" id="Phobius"/>
    </source>
</evidence>